<organism evidence="2 3">
    <name type="scientific">Candidatus Peribacter riflensis</name>
    <dbReference type="NCBI Taxonomy" id="1735162"/>
    <lineage>
        <taxon>Bacteria</taxon>
        <taxon>Candidatus Peregrinibacteriota</taxon>
        <taxon>Candidatus Peribacteria</taxon>
        <taxon>Candidatus Peribacterales</taxon>
        <taxon>Candidatus Peribacteraceae</taxon>
        <taxon>Candidatus Peribacter</taxon>
    </lineage>
</organism>
<feature type="transmembrane region" description="Helical" evidence="1">
    <location>
        <begin position="20"/>
        <end position="42"/>
    </location>
</feature>
<gene>
    <name evidence="2" type="ORF">PeribacterD1_0738</name>
</gene>
<dbReference type="KEGG" id="prf:PeribacterA2_0737"/>
<sequence>MRWCLYNGHALSKKLPLLRATVITFLALLGGALLVSAFTVIITSLKSYTLTPTDLLPAKGTVLLFSAIDDVEVRRYEDWLPILRSLPSAEVPRTIAVIALPDAGNVVVLFARRPVPPDALPTGERWTQRDLGPLTVAASSPEIFPLLQQSEQSLSASQAFRQLSRGEMEKQSWIFVSRLLLPPPVSFADTLMETVLFRGTTHIGLFPGSGSGMTIRLFPASVERRSLPLPALPATPQTSFSIALARPESSIRMLRDGLSQNERAVFETNILTFLQQTFGDDISMEYDVLPLLAKPARLTFARTASGTSALLLQGQAADADLRLTRLHEAFRGSRTTASVVIRVFENGRYTFRNVRDDSHLLTEERFAVGEWQVHTTVHATQEAFCSALRGTTFILATDCSVLTLALTLPPDQTEPAALAAGILSRSPSSALPSLLGTHSPLLPPQAAPLRWSLTRQGDILTLTLLSLPQ</sequence>
<evidence type="ECO:0000313" key="3">
    <source>
        <dbReference type="Proteomes" id="UP000069135"/>
    </source>
</evidence>
<accession>A0A0S1SUV3</accession>
<dbReference type="STRING" id="1735162.PeribacterB2_0738"/>
<proteinExistence type="predicted"/>
<keyword evidence="1" id="KW-0812">Transmembrane</keyword>
<evidence type="ECO:0000313" key="2">
    <source>
        <dbReference type="EMBL" id="ALM13409.1"/>
    </source>
</evidence>
<reference evidence="3" key="1">
    <citation type="submission" date="2015-10" db="EMBL/GenBank/DDBJ databases">
        <title>Analysis of five complete genome sequences for members of the class Peribacteria in the recently recognized Peregrinibacteria bacterial phylum.</title>
        <authorList>
            <person name="Anantharaman K."/>
            <person name="Brown C.T."/>
            <person name="Burstein D."/>
            <person name="Castelle C.J."/>
            <person name="Probst A.J."/>
            <person name="Thomas B.C."/>
            <person name="Williams K.H."/>
            <person name="Banfield J.F."/>
        </authorList>
    </citation>
    <scope>NUCLEOTIDE SEQUENCE [LARGE SCALE GENOMIC DNA]</scope>
</reference>
<protein>
    <submittedName>
        <fullName evidence="2">Uncharacterized protein</fullName>
    </submittedName>
</protein>
<accession>A0A0S1SMS1</accession>
<keyword evidence="1" id="KW-0472">Membrane</keyword>
<keyword evidence="1" id="KW-1133">Transmembrane helix</keyword>
<accession>A0A0S1SSA8</accession>
<dbReference type="Proteomes" id="UP000069135">
    <property type="component" value="Chromosome"/>
</dbReference>
<accession>A0A0S1SQZ4</accession>
<dbReference type="AlphaFoldDB" id="A0A0S1SI24"/>
<dbReference type="EMBL" id="CP013065">
    <property type="protein sequence ID" value="ALM13409.1"/>
    <property type="molecule type" value="Genomic_DNA"/>
</dbReference>
<evidence type="ECO:0000256" key="1">
    <source>
        <dbReference type="SAM" id="Phobius"/>
    </source>
</evidence>
<name>A0A0S1SI24_9BACT</name>
<reference evidence="2 3" key="2">
    <citation type="journal article" date="2016" name="PeerJ">
        <title>Analysis of five complete genome sequences for members of the class Peribacteria in the recently recognized Peregrinibacteria bacterial phylum.</title>
        <authorList>
            <person name="Anantharaman K."/>
            <person name="Brown C.T."/>
            <person name="Burstein D."/>
            <person name="Castelle C.J."/>
            <person name="Probst A.J."/>
            <person name="Thomas B.C."/>
            <person name="Williams K.H."/>
            <person name="Banfield J.F."/>
        </authorList>
    </citation>
    <scope>NUCLEOTIDE SEQUENCE [LARGE SCALE GENOMIC DNA]</scope>
    <source>
        <strain evidence="2">RIFOXYD1_FULL_PER-ii_59_16</strain>
    </source>
</reference>
<accession>A0A0S1SI24</accession>